<proteinExistence type="inferred from homology"/>
<dbReference type="InterPro" id="IPR001608">
    <property type="entry name" value="Ala_racemase_N"/>
</dbReference>
<organism evidence="4 5">
    <name type="scientific">Plastoroseomonas hellenica</name>
    <dbReference type="NCBI Taxonomy" id="2687306"/>
    <lineage>
        <taxon>Bacteria</taxon>
        <taxon>Pseudomonadati</taxon>
        <taxon>Pseudomonadota</taxon>
        <taxon>Alphaproteobacteria</taxon>
        <taxon>Acetobacterales</taxon>
        <taxon>Acetobacteraceae</taxon>
        <taxon>Plastoroseomonas</taxon>
    </lineage>
</organism>
<dbReference type="PANTHER" id="PTHR28004">
    <property type="entry name" value="ZGC:162816-RELATED"/>
    <property type="match status" value="1"/>
</dbReference>
<dbReference type="Proteomes" id="UP001196870">
    <property type="component" value="Unassembled WGS sequence"/>
</dbReference>
<protein>
    <submittedName>
        <fullName evidence="4">DSD1 family PLP-dependent enzyme</fullName>
    </submittedName>
</protein>
<dbReference type="Gene3D" id="3.20.20.10">
    <property type="entry name" value="Alanine racemase"/>
    <property type="match status" value="1"/>
</dbReference>
<dbReference type="PANTHER" id="PTHR28004:SF2">
    <property type="entry name" value="D-SERINE DEHYDRATASE"/>
    <property type="match status" value="1"/>
</dbReference>
<evidence type="ECO:0000256" key="2">
    <source>
        <dbReference type="ARBA" id="ARBA00023239"/>
    </source>
</evidence>
<name>A0ABS5ETZ1_9PROT</name>
<accession>A0ABS5ETZ1</accession>
<reference evidence="5" key="1">
    <citation type="journal article" date="2021" name="Syst. Appl. Microbiol.">
        <title>Roseomonas hellenica sp. nov., isolated from roots of wild-growing Alkanna tinctoria.</title>
        <authorList>
            <person name="Rat A."/>
            <person name="Naranjo H.D."/>
            <person name="Lebbe L."/>
            <person name="Cnockaert M."/>
            <person name="Krigas N."/>
            <person name="Grigoriadou K."/>
            <person name="Maloupa E."/>
            <person name="Willems A."/>
        </authorList>
    </citation>
    <scope>NUCLEOTIDE SEQUENCE [LARGE SCALE GENOMIC DNA]</scope>
    <source>
        <strain evidence="5">LMG 31523</strain>
    </source>
</reference>
<comment type="similarity">
    <text evidence="1">Belongs to the DSD1 family.</text>
</comment>
<dbReference type="SMART" id="SM01119">
    <property type="entry name" value="D-ser_dehydrat"/>
    <property type="match status" value="1"/>
</dbReference>
<feature type="domain" description="D-serine dehydratase-like" evidence="3">
    <location>
        <begin position="248"/>
        <end position="358"/>
    </location>
</feature>
<evidence type="ECO:0000256" key="1">
    <source>
        <dbReference type="ARBA" id="ARBA00005323"/>
    </source>
</evidence>
<keyword evidence="5" id="KW-1185">Reference proteome</keyword>
<keyword evidence="2" id="KW-0456">Lyase</keyword>
<gene>
    <name evidence="4" type="ORF">GXW71_05185</name>
</gene>
<dbReference type="InterPro" id="IPR051466">
    <property type="entry name" value="D-amino_acid_metab_enzyme"/>
</dbReference>
<dbReference type="EMBL" id="JAAGBB010000005">
    <property type="protein sequence ID" value="MBR0663747.1"/>
    <property type="molecule type" value="Genomic_DNA"/>
</dbReference>
<dbReference type="InterPro" id="IPR029066">
    <property type="entry name" value="PLP-binding_barrel"/>
</dbReference>
<sequence length="373" mass="38678">MSDTPRLLLDHARLLRNAERLRARCSALGVAFRPHLKTAKCAEVARIAHDGAIGAVTVSTLREAEFLAGAGFSDLLLAAAATPARLPRLAALAARGAAVTIVADDAAMLRLLGEAATHPLPLLLEVDCGEHRSGTDPDGAALLAAAAEAARHPLLRLRGVMTHAGHSYASDDPMALADLAEAERAAATHAAARLRAAGHGCPIVSVGSTPTLLFARHLDGVTEARAGVSLFWDLAQLSRGMCRWEDLALAVEAGVIGHQRHCPGAAGALILDAGALALSKDSGANAYLPEARFGILADAATGARLPLAIATLHQEHGTVPLPDAAWFDRLPLGARVRILPNHACLTAAGGHGGYDVHDGDGVARARWARCDGW</sequence>
<dbReference type="RefSeq" id="WP_211851347.1">
    <property type="nucleotide sequence ID" value="NZ_JAAGBB010000005.1"/>
</dbReference>
<dbReference type="InterPro" id="IPR026956">
    <property type="entry name" value="D-ser_dehydrat-like_dom"/>
</dbReference>
<evidence type="ECO:0000313" key="4">
    <source>
        <dbReference type="EMBL" id="MBR0663747.1"/>
    </source>
</evidence>
<dbReference type="Pfam" id="PF14031">
    <property type="entry name" value="D-ser_dehydrat"/>
    <property type="match status" value="1"/>
</dbReference>
<dbReference type="InterPro" id="IPR042208">
    <property type="entry name" value="D-ser_dehydrat-like_sf"/>
</dbReference>
<dbReference type="SUPFAM" id="SSF51419">
    <property type="entry name" value="PLP-binding barrel"/>
    <property type="match status" value="1"/>
</dbReference>
<dbReference type="Pfam" id="PF01168">
    <property type="entry name" value="Ala_racemase_N"/>
    <property type="match status" value="1"/>
</dbReference>
<dbReference type="Gene3D" id="2.40.37.20">
    <property type="entry name" value="D-serine dehydratase-like domain"/>
    <property type="match status" value="1"/>
</dbReference>
<comment type="caution">
    <text evidence="4">The sequence shown here is derived from an EMBL/GenBank/DDBJ whole genome shotgun (WGS) entry which is preliminary data.</text>
</comment>
<evidence type="ECO:0000259" key="3">
    <source>
        <dbReference type="SMART" id="SM01119"/>
    </source>
</evidence>
<evidence type="ECO:0000313" key="5">
    <source>
        <dbReference type="Proteomes" id="UP001196870"/>
    </source>
</evidence>